<evidence type="ECO:0000313" key="2">
    <source>
        <dbReference type="EMBL" id="KAF2540840.1"/>
    </source>
</evidence>
<gene>
    <name evidence="2" type="ORF">F2Q68_00030537</name>
</gene>
<protein>
    <submittedName>
        <fullName evidence="2">Uncharacterized protein</fullName>
    </submittedName>
</protein>
<reference evidence="2" key="1">
    <citation type="submission" date="2019-12" db="EMBL/GenBank/DDBJ databases">
        <title>Genome sequencing and annotation of Brassica cretica.</title>
        <authorList>
            <person name="Studholme D.J."/>
            <person name="Sarris P.F."/>
        </authorList>
    </citation>
    <scope>NUCLEOTIDE SEQUENCE</scope>
    <source>
        <strain evidence="2">PFS-001/15</strain>
        <tissue evidence="2">Leaf</tissue>
    </source>
</reference>
<sequence length="121" mass="13572">MGVSILTHKNLDTGRPQTTRPFDIPIANRRHHHLRFMSPHGDTALSSMSPYVDIIFSLHVASWRHHLLLSMPPHGDTTTPSPFHLMATPTLLSMLHHVNTTILSPCRQQATPPLSLHVANR</sequence>
<name>A0A8S9G4D2_BRACR</name>
<dbReference type="Proteomes" id="UP000712281">
    <property type="component" value="Unassembled WGS sequence"/>
</dbReference>
<evidence type="ECO:0000313" key="3">
    <source>
        <dbReference type="Proteomes" id="UP000712281"/>
    </source>
</evidence>
<proteinExistence type="predicted"/>
<organism evidence="2 3">
    <name type="scientific">Brassica cretica</name>
    <name type="common">Mustard</name>
    <dbReference type="NCBI Taxonomy" id="69181"/>
    <lineage>
        <taxon>Eukaryota</taxon>
        <taxon>Viridiplantae</taxon>
        <taxon>Streptophyta</taxon>
        <taxon>Embryophyta</taxon>
        <taxon>Tracheophyta</taxon>
        <taxon>Spermatophyta</taxon>
        <taxon>Magnoliopsida</taxon>
        <taxon>eudicotyledons</taxon>
        <taxon>Gunneridae</taxon>
        <taxon>Pentapetalae</taxon>
        <taxon>rosids</taxon>
        <taxon>malvids</taxon>
        <taxon>Brassicales</taxon>
        <taxon>Brassicaceae</taxon>
        <taxon>Brassiceae</taxon>
        <taxon>Brassica</taxon>
    </lineage>
</organism>
<dbReference type="AlphaFoldDB" id="A0A8S9G4D2"/>
<comment type="caution">
    <text evidence="2">The sequence shown here is derived from an EMBL/GenBank/DDBJ whole genome shotgun (WGS) entry which is preliminary data.</text>
</comment>
<accession>A0A8S9G4D2</accession>
<evidence type="ECO:0000256" key="1">
    <source>
        <dbReference type="SAM" id="MobiDB-lite"/>
    </source>
</evidence>
<feature type="region of interest" description="Disordered" evidence="1">
    <location>
        <begin position="1"/>
        <end position="20"/>
    </location>
</feature>
<dbReference type="EMBL" id="QGKW02002005">
    <property type="protein sequence ID" value="KAF2540840.1"/>
    <property type="molecule type" value="Genomic_DNA"/>
</dbReference>